<dbReference type="AlphaFoldDB" id="A0A9N9HQ19"/>
<dbReference type="InterPro" id="IPR020084">
    <property type="entry name" value="NUDIX_hydrolase_CS"/>
</dbReference>
<keyword evidence="4" id="KW-1185">Reference proteome</keyword>
<feature type="domain" description="Nudix hydrolase" evidence="2">
    <location>
        <begin position="539"/>
        <end position="700"/>
    </location>
</feature>
<gene>
    <name evidence="3" type="ORF">ALEPTO_LOCUS11549</name>
</gene>
<dbReference type="SUPFAM" id="SSF55811">
    <property type="entry name" value="Nudix"/>
    <property type="match status" value="1"/>
</dbReference>
<name>A0A9N9HQ19_9GLOM</name>
<dbReference type="OrthoDB" id="447842at2759"/>
<dbReference type="EMBL" id="CAJVPS010019250">
    <property type="protein sequence ID" value="CAG8700364.1"/>
    <property type="molecule type" value="Genomic_DNA"/>
</dbReference>
<dbReference type="PROSITE" id="PS51462">
    <property type="entry name" value="NUDIX"/>
    <property type="match status" value="1"/>
</dbReference>
<evidence type="ECO:0000313" key="3">
    <source>
        <dbReference type="EMBL" id="CAG8700364.1"/>
    </source>
</evidence>
<evidence type="ECO:0000313" key="4">
    <source>
        <dbReference type="Proteomes" id="UP000789508"/>
    </source>
</evidence>
<dbReference type="Pfam" id="PF01712">
    <property type="entry name" value="dNK"/>
    <property type="match status" value="1"/>
</dbReference>
<dbReference type="InterPro" id="IPR015797">
    <property type="entry name" value="NUDIX_hydrolase-like_dom_sf"/>
</dbReference>
<dbReference type="SUPFAM" id="SSF52540">
    <property type="entry name" value="P-loop containing nucleoside triphosphate hydrolases"/>
    <property type="match status" value="1"/>
</dbReference>
<evidence type="ECO:0000259" key="2">
    <source>
        <dbReference type="PROSITE" id="PS51462"/>
    </source>
</evidence>
<dbReference type="InterPro" id="IPR000086">
    <property type="entry name" value="NUDIX_hydrolase_dom"/>
</dbReference>
<comment type="caution">
    <text evidence="3">The sequence shown here is derived from an EMBL/GenBank/DDBJ whole genome shotgun (WGS) entry which is preliminary data.</text>
</comment>
<proteinExistence type="predicted"/>
<dbReference type="Gene3D" id="3.90.79.10">
    <property type="entry name" value="Nucleoside Triphosphate Pyrophosphohydrolase"/>
    <property type="match status" value="1"/>
</dbReference>
<reference evidence="3" key="1">
    <citation type="submission" date="2021-06" db="EMBL/GenBank/DDBJ databases">
        <authorList>
            <person name="Kallberg Y."/>
            <person name="Tangrot J."/>
            <person name="Rosling A."/>
        </authorList>
    </citation>
    <scope>NUCLEOTIDE SEQUENCE</scope>
    <source>
        <strain evidence="3">FL130A</strain>
    </source>
</reference>
<organism evidence="3 4">
    <name type="scientific">Ambispora leptoticha</name>
    <dbReference type="NCBI Taxonomy" id="144679"/>
    <lineage>
        <taxon>Eukaryota</taxon>
        <taxon>Fungi</taxon>
        <taxon>Fungi incertae sedis</taxon>
        <taxon>Mucoromycota</taxon>
        <taxon>Glomeromycotina</taxon>
        <taxon>Glomeromycetes</taxon>
        <taxon>Archaeosporales</taxon>
        <taxon>Ambisporaceae</taxon>
        <taxon>Ambispora</taxon>
    </lineage>
</organism>
<dbReference type="GO" id="GO:0016787">
    <property type="term" value="F:hydrolase activity"/>
    <property type="evidence" value="ECO:0007669"/>
    <property type="project" value="UniProtKB-KW"/>
</dbReference>
<dbReference type="InterPro" id="IPR031314">
    <property type="entry name" value="DNK_dom"/>
</dbReference>
<accession>A0A9N9HQ19</accession>
<dbReference type="InterPro" id="IPR027417">
    <property type="entry name" value="P-loop_NTPase"/>
</dbReference>
<dbReference type="PROSITE" id="PS00893">
    <property type="entry name" value="NUDIX_BOX"/>
    <property type="match status" value="1"/>
</dbReference>
<evidence type="ECO:0000256" key="1">
    <source>
        <dbReference type="ARBA" id="ARBA00022801"/>
    </source>
</evidence>
<dbReference type="Proteomes" id="UP000789508">
    <property type="component" value="Unassembled WGS sequence"/>
</dbReference>
<dbReference type="Gene3D" id="3.40.50.300">
    <property type="entry name" value="P-loop containing nucleotide triphosphate hydrolases"/>
    <property type="match status" value="1"/>
</dbReference>
<dbReference type="Pfam" id="PF00293">
    <property type="entry name" value="NUDIX"/>
    <property type="match status" value="1"/>
</dbReference>
<feature type="non-terminal residue" evidence="3">
    <location>
        <position position="745"/>
    </location>
</feature>
<keyword evidence="1" id="KW-0378">Hydrolase</keyword>
<protein>
    <submittedName>
        <fullName evidence="3">7579_t:CDS:1</fullName>
    </submittedName>
</protein>
<sequence length="745" mass="89774">DLEKETPYINDILNSNTYNDWHKIKDKYENRIDFIPRHLRNKVIKYIDIICFTPIYYEIYNPNDQLLNKRKLLMNQEQLEELQNINHGIIEFTTFIEEIKNRLKFLEERIRISETLFEEEFYTTERIRENLGFEYVRTIESRNNRNVGQNQKAILARLQFQIFQQIEPAEERNTKEQLVTNLKRKTGFMEHNTNIKMNQPEEYKFVSTQTQEKLMKTVLGEERYNNELDKKKFLIELPTLMTQEQIKEFWNEDINIEPTIRKMEPTRTTYQSKTISKLLRRRAKTELMIPISKIYKPLPKYQELIQRLDLKINAKIIITTGAVAAGKTTFTKNLERYLEEKHQKIIRVEGLPDEISESLALMNKNKEKYAFTRQMCILEEYQKKWYQLKMITEIDKSTYILMDRTFMDTIIFENIYIENPEERKILENIRQQLKEALFSSNPLVIYCKPKLEKLLERHLKRKEEQNLTKDNVNTKYLEEIYHSYEKNILEAYPTYIEINNNHENLNDMIRTIISERPTIGNYKQLEEVDQLPKEISIKEHRRYTVIILYIMEKIGKGDIIGPKILAAQRTDQCKIYPNQWSCFGGKVEPNETYFEGIVREAQEELNLKIDQSRMQLIMIHNYHSHNQSGTKPLYNHETETVLETNRVTIPIWLYHLTGREKNSIRNKEPDIQTNFRYLSQKEVQHLCFTPTIHMNKQKLFELLIPYYENEYITKKGKITYDPHRLDQKREYAKEKPLRQNQKYTK</sequence>